<name>A0A1I3DEM6_9FLAO</name>
<dbReference type="STRING" id="1125876.SAMN05443292_0418"/>
<gene>
    <name evidence="2" type="ORF">SAMN05443292_0418</name>
</gene>
<evidence type="ECO:0000313" key="2">
    <source>
        <dbReference type="EMBL" id="SFH85230.1"/>
    </source>
</evidence>
<accession>A0A1I3DEM6</accession>
<feature type="transmembrane region" description="Helical" evidence="1">
    <location>
        <begin position="45"/>
        <end position="66"/>
    </location>
</feature>
<protein>
    <submittedName>
        <fullName evidence="2">Uncharacterized protein</fullName>
    </submittedName>
</protein>
<evidence type="ECO:0000256" key="1">
    <source>
        <dbReference type="SAM" id="Phobius"/>
    </source>
</evidence>
<keyword evidence="3" id="KW-1185">Reference proteome</keyword>
<proteinExistence type="predicted"/>
<feature type="transmembrane region" description="Helical" evidence="1">
    <location>
        <begin position="12"/>
        <end position="33"/>
    </location>
</feature>
<dbReference type="EMBL" id="FOQT01000001">
    <property type="protein sequence ID" value="SFH85230.1"/>
    <property type="molecule type" value="Genomic_DNA"/>
</dbReference>
<keyword evidence="1" id="KW-1133">Transmembrane helix</keyword>
<keyword evidence="1" id="KW-0472">Membrane</keyword>
<dbReference type="Proteomes" id="UP000198931">
    <property type="component" value="Unassembled WGS sequence"/>
</dbReference>
<evidence type="ECO:0000313" key="3">
    <source>
        <dbReference type="Proteomes" id="UP000198931"/>
    </source>
</evidence>
<sequence>MKIFSKQNSISAFKNSLLFTLILTIIQLIWSYFDDSFREKNIEHYILRQSITFILMYLIYFFTVNYQNIGFKDLKSKFKKNNSDL</sequence>
<keyword evidence="1" id="KW-0812">Transmembrane</keyword>
<organism evidence="2 3">
    <name type="scientific">Halpernia frigidisoli</name>
    <dbReference type="NCBI Taxonomy" id="1125876"/>
    <lineage>
        <taxon>Bacteria</taxon>
        <taxon>Pseudomonadati</taxon>
        <taxon>Bacteroidota</taxon>
        <taxon>Flavobacteriia</taxon>
        <taxon>Flavobacteriales</taxon>
        <taxon>Weeksellaceae</taxon>
        <taxon>Chryseobacterium group</taxon>
        <taxon>Halpernia</taxon>
    </lineage>
</organism>
<dbReference type="AlphaFoldDB" id="A0A1I3DEM6"/>
<reference evidence="2 3" key="1">
    <citation type="submission" date="2016-10" db="EMBL/GenBank/DDBJ databases">
        <authorList>
            <person name="de Groot N.N."/>
        </authorList>
    </citation>
    <scope>NUCLEOTIDE SEQUENCE [LARGE SCALE GENOMIC DNA]</scope>
    <source>
        <strain evidence="2 3">DSM 26000</strain>
    </source>
</reference>